<feature type="region of interest" description="Disordered" evidence="5">
    <location>
        <begin position="354"/>
        <end position="383"/>
    </location>
</feature>
<evidence type="ECO:0008006" key="9">
    <source>
        <dbReference type="Google" id="ProtNLM"/>
    </source>
</evidence>
<dbReference type="InterPro" id="IPR039305">
    <property type="entry name" value="PILS2/6"/>
</dbReference>
<keyword evidence="4 6" id="KW-0472">Membrane</keyword>
<feature type="compositionally biased region" description="Low complexity" evidence="5">
    <location>
        <begin position="174"/>
        <end position="187"/>
    </location>
</feature>
<dbReference type="AlphaFoldDB" id="D8TT21"/>
<evidence type="ECO:0000313" key="8">
    <source>
        <dbReference type="Proteomes" id="UP000001058"/>
    </source>
</evidence>
<evidence type="ECO:0000256" key="4">
    <source>
        <dbReference type="ARBA" id="ARBA00023136"/>
    </source>
</evidence>
<dbReference type="InParanoid" id="D8TT21"/>
<dbReference type="PANTHER" id="PTHR31419:SF1">
    <property type="entry name" value="PROTEIN PIN-LIKES 6"/>
    <property type="match status" value="1"/>
</dbReference>
<evidence type="ECO:0000313" key="7">
    <source>
        <dbReference type="EMBL" id="EFJ49477.1"/>
    </source>
</evidence>
<comment type="subcellular location">
    <subcellularLocation>
        <location evidence="1">Membrane</location>
        <topology evidence="1">Multi-pass membrane protein</topology>
    </subcellularLocation>
</comment>
<evidence type="ECO:0000256" key="3">
    <source>
        <dbReference type="ARBA" id="ARBA00022989"/>
    </source>
</evidence>
<keyword evidence="3 6" id="KW-1133">Transmembrane helix</keyword>
<proteinExistence type="predicted"/>
<dbReference type="RefSeq" id="XP_002949458.1">
    <property type="nucleotide sequence ID" value="XM_002949412.1"/>
</dbReference>
<dbReference type="GeneID" id="9618732"/>
<dbReference type="InterPro" id="IPR004776">
    <property type="entry name" value="Mem_transp_PIN-like"/>
</dbReference>
<dbReference type="GO" id="GO:0016020">
    <property type="term" value="C:membrane"/>
    <property type="evidence" value="ECO:0007669"/>
    <property type="project" value="UniProtKB-SubCell"/>
</dbReference>
<protein>
    <recommendedName>
        <fullName evidence="9">Auxin efflux carrier</fullName>
    </recommendedName>
</protein>
<dbReference type="Pfam" id="PF03547">
    <property type="entry name" value="Mem_trans"/>
    <property type="match status" value="2"/>
</dbReference>
<evidence type="ECO:0000256" key="2">
    <source>
        <dbReference type="ARBA" id="ARBA00022692"/>
    </source>
</evidence>
<evidence type="ECO:0000256" key="6">
    <source>
        <dbReference type="SAM" id="Phobius"/>
    </source>
</evidence>
<feature type="region of interest" description="Disordered" evidence="5">
    <location>
        <begin position="154"/>
        <end position="203"/>
    </location>
</feature>
<dbReference type="FunCoup" id="D8TT21">
    <property type="interactions" value="99"/>
</dbReference>
<keyword evidence="8" id="KW-1185">Reference proteome</keyword>
<feature type="transmembrane region" description="Helical" evidence="6">
    <location>
        <begin position="490"/>
        <end position="511"/>
    </location>
</feature>
<dbReference type="PANTHER" id="PTHR31419">
    <property type="entry name" value="PROTEIN PIN-LIKES 2"/>
    <property type="match status" value="1"/>
</dbReference>
<evidence type="ECO:0000256" key="5">
    <source>
        <dbReference type="SAM" id="MobiDB-lite"/>
    </source>
</evidence>
<reference evidence="7 8" key="1">
    <citation type="journal article" date="2010" name="Science">
        <title>Genomic analysis of organismal complexity in the multicellular green alga Volvox carteri.</title>
        <authorList>
            <person name="Prochnik S.E."/>
            <person name="Umen J."/>
            <person name="Nedelcu A.M."/>
            <person name="Hallmann A."/>
            <person name="Miller S.M."/>
            <person name="Nishii I."/>
            <person name="Ferris P."/>
            <person name="Kuo A."/>
            <person name="Mitros T."/>
            <person name="Fritz-Laylin L.K."/>
            <person name="Hellsten U."/>
            <person name="Chapman J."/>
            <person name="Simakov O."/>
            <person name="Rensing S.A."/>
            <person name="Terry A."/>
            <person name="Pangilinan J."/>
            <person name="Kapitonov V."/>
            <person name="Jurka J."/>
            <person name="Salamov A."/>
            <person name="Shapiro H."/>
            <person name="Schmutz J."/>
            <person name="Grimwood J."/>
            <person name="Lindquist E."/>
            <person name="Lucas S."/>
            <person name="Grigoriev I.V."/>
            <person name="Schmitt R."/>
            <person name="Kirk D."/>
            <person name="Rokhsar D.S."/>
        </authorList>
    </citation>
    <scope>NUCLEOTIDE SEQUENCE [LARGE SCALE GENOMIC DNA]</scope>
    <source>
        <strain evidence="8">f. Nagariensis / Eve</strain>
    </source>
</reference>
<dbReference type="OrthoDB" id="191139at2759"/>
<accession>D8TT21</accession>
<name>D8TT21_VOLCA</name>
<dbReference type="GO" id="GO:0080162">
    <property type="term" value="P:endoplasmic reticulum to cytosol auxin transport"/>
    <property type="evidence" value="ECO:0007669"/>
    <property type="project" value="InterPro"/>
</dbReference>
<feature type="transmembrane region" description="Helical" evidence="6">
    <location>
        <begin position="80"/>
        <end position="102"/>
    </location>
</feature>
<dbReference type="eggNOG" id="KOG2722">
    <property type="taxonomic scope" value="Eukaryota"/>
</dbReference>
<feature type="transmembrane region" description="Helical" evidence="6">
    <location>
        <begin position="464"/>
        <end position="484"/>
    </location>
</feature>
<sequence length="594" mass="62447">MCQTSQGLLTPEGRRVLGALSYLVFNPALIFVKLASTLTPGRLLHWWPLVLNTAISTAVGLILGYAGVRLVRPPQPLKPHTVVAIALGNLGNLPLVIVSSLASSSAELLHGIPADRAEDLAVSYVVVGLLVPVIAHATIGFSMLRKHDSDLSCGHDTPARADDHSAAAAPPPAAAGGEQSTAAADAAKVPDKSRGGDGGGDDGVVVMMLEKEEEERRRQKRPLLEEHRRQLAGGSGCGAVINNNNNNSSSSCCCDALRPNGSWGSGLAAGAAAAGGAATAPQATAPAEGEEEPYGISRHSQQQQPQSYTTGLRLRRSSSDQLVMEPSSAPPVESPSSSSFVRLLQGCTADCLRPEDTDPLLRRRSPPPLQHPTLQAPDSPDDPPMAVFGDSSGRVGCVRPLQQALFNGGGTAAPLLALLTDCLSMLGECTIPSILLLLGATLANGPGAGRVPFRVIGLVNITRLTLLPLLGLGVVMGAYAVRLFEAPDPIYLLVLLIQNTAPTAIMVHTMASVHGNRAEEVSAILFWGYISGIAVIPLWLTLFLYVVKLQYSPVINPSVHSMPFCRVPLSRGLFDHDTALPMTVQQQRSLWVVG</sequence>
<feature type="transmembrane region" description="Helical" evidence="6">
    <location>
        <begin position="523"/>
        <end position="547"/>
    </location>
</feature>
<dbReference type="KEGG" id="vcn:VOLCADRAFT_104342"/>
<feature type="transmembrane region" description="Helical" evidence="6">
    <location>
        <begin position="46"/>
        <end position="68"/>
    </location>
</feature>
<feature type="transmembrane region" description="Helical" evidence="6">
    <location>
        <begin position="16"/>
        <end position="34"/>
    </location>
</feature>
<evidence type="ECO:0000256" key="1">
    <source>
        <dbReference type="ARBA" id="ARBA00004141"/>
    </source>
</evidence>
<dbReference type="Proteomes" id="UP000001058">
    <property type="component" value="Unassembled WGS sequence"/>
</dbReference>
<feature type="transmembrane region" description="Helical" evidence="6">
    <location>
        <begin position="122"/>
        <end position="144"/>
    </location>
</feature>
<feature type="region of interest" description="Disordered" evidence="5">
    <location>
        <begin position="279"/>
        <end position="338"/>
    </location>
</feature>
<feature type="compositionally biased region" description="Polar residues" evidence="5">
    <location>
        <begin position="298"/>
        <end position="310"/>
    </location>
</feature>
<gene>
    <name evidence="7" type="ORF">VOLCADRAFT_104342</name>
</gene>
<keyword evidence="2 6" id="KW-0812">Transmembrane</keyword>
<organism evidence="8">
    <name type="scientific">Volvox carteri f. nagariensis</name>
    <dbReference type="NCBI Taxonomy" id="3068"/>
    <lineage>
        <taxon>Eukaryota</taxon>
        <taxon>Viridiplantae</taxon>
        <taxon>Chlorophyta</taxon>
        <taxon>core chlorophytes</taxon>
        <taxon>Chlorophyceae</taxon>
        <taxon>CS clade</taxon>
        <taxon>Chlamydomonadales</taxon>
        <taxon>Volvocaceae</taxon>
        <taxon>Volvox</taxon>
    </lineage>
</organism>
<dbReference type="STRING" id="3068.D8TT21"/>
<dbReference type="EMBL" id="GL378335">
    <property type="protein sequence ID" value="EFJ49477.1"/>
    <property type="molecule type" value="Genomic_DNA"/>
</dbReference>